<accession>A0A1M4ZXV5</accession>
<sequence>MNDNLTIGFLNGKFLLGSEHRLSIFHGNCRVKDGKIISFDQDSTGYDLMVDLKGSLVTPSLINAHIHLGETLFQGLKGKWNLEQYLMLADYWNASLASKKSEAWFHSANATANEMIRYGTSVFCAARSSEIASRYGMKAFSGYPLMESKKLSSFLIDGFQKYVEFSKIANELGSQPGVFLHSLYSNGKSTLELARKCLSYGTNFLTVHVAETLESCKKVKDKWGRSDIDILQHYGMLNEDTILVHGGYCSLEELKVISSMGSKVVLCPVSNHRLGTRCLNPTDLENERIKWCLGTDGLATGISADLFQHMRFMKRMFPDLAEWKLWSAITYWAAQVLGIENSNGKLDVGYNADLCVFQTETPDSVETILRWLVFQKRKPLCLYISGNRINSKNIEIPSVYRPLQPLTTDILSRWN</sequence>
<gene>
    <name evidence="3" type="ORF">SAMN05444392_11136</name>
</gene>
<dbReference type="SUPFAM" id="SSF51556">
    <property type="entry name" value="Metallo-dependent hydrolases"/>
    <property type="match status" value="1"/>
</dbReference>
<proteinExistence type="predicted"/>
<evidence type="ECO:0000313" key="3">
    <source>
        <dbReference type="EMBL" id="SHF22794.1"/>
    </source>
</evidence>
<dbReference type="InterPro" id="IPR011059">
    <property type="entry name" value="Metal-dep_hydrolase_composite"/>
</dbReference>
<dbReference type="Proteomes" id="UP000184476">
    <property type="component" value="Unassembled WGS sequence"/>
</dbReference>
<organism evidence="3 4">
    <name type="scientific">Seinonella peptonophila</name>
    <dbReference type="NCBI Taxonomy" id="112248"/>
    <lineage>
        <taxon>Bacteria</taxon>
        <taxon>Bacillati</taxon>
        <taxon>Bacillota</taxon>
        <taxon>Bacilli</taxon>
        <taxon>Bacillales</taxon>
        <taxon>Thermoactinomycetaceae</taxon>
        <taxon>Seinonella</taxon>
    </lineage>
</organism>
<dbReference type="EMBL" id="FQVL01000011">
    <property type="protein sequence ID" value="SHF22794.1"/>
    <property type="molecule type" value="Genomic_DNA"/>
</dbReference>
<protein>
    <submittedName>
        <fullName evidence="3">Cytosine/adenosine deaminase</fullName>
    </submittedName>
</protein>
<dbReference type="Gene3D" id="2.30.40.10">
    <property type="entry name" value="Urease, subunit C, domain 1"/>
    <property type="match status" value="1"/>
</dbReference>
<keyword evidence="1" id="KW-0378">Hydrolase</keyword>
<dbReference type="InterPro" id="IPR050287">
    <property type="entry name" value="MTA/SAH_deaminase"/>
</dbReference>
<dbReference type="Pfam" id="PF01979">
    <property type="entry name" value="Amidohydro_1"/>
    <property type="match status" value="1"/>
</dbReference>
<feature type="domain" description="Amidohydrolase-related" evidence="2">
    <location>
        <begin position="56"/>
        <end position="387"/>
    </location>
</feature>
<dbReference type="PANTHER" id="PTHR43794">
    <property type="entry name" value="AMINOHYDROLASE SSNA-RELATED"/>
    <property type="match status" value="1"/>
</dbReference>
<dbReference type="InterPro" id="IPR032466">
    <property type="entry name" value="Metal_Hydrolase"/>
</dbReference>
<evidence type="ECO:0000259" key="2">
    <source>
        <dbReference type="Pfam" id="PF01979"/>
    </source>
</evidence>
<dbReference type="STRING" id="112248.SAMN05444392_11136"/>
<keyword evidence="4" id="KW-1185">Reference proteome</keyword>
<dbReference type="Gene3D" id="3.20.20.140">
    <property type="entry name" value="Metal-dependent hydrolases"/>
    <property type="match status" value="1"/>
</dbReference>
<evidence type="ECO:0000313" key="4">
    <source>
        <dbReference type="Proteomes" id="UP000184476"/>
    </source>
</evidence>
<dbReference type="GO" id="GO:0016810">
    <property type="term" value="F:hydrolase activity, acting on carbon-nitrogen (but not peptide) bonds"/>
    <property type="evidence" value="ECO:0007669"/>
    <property type="project" value="InterPro"/>
</dbReference>
<dbReference type="PANTHER" id="PTHR43794:SF11">
    <property type="entry name" value="AMIDOHYDROLASE-RELATED DOMAIN-CONTAINING PROTEIN"/>
    <property type="match status" value="1"/>
</dbReference>
<dbReference type="AlphaFoldDB" id="A0A1M4ZXV5"/>
<name>A0A1M4ZXV5_9BACL</name>
<dbReference type="InterPro" id="IPR006680">
    <property type="entry name" value="Amidohydro-rel"/>
</dbReference>
<reference evidence="3 4" key="1">
    <citation type="submission" date="2016-11" db="EMBL/GenBank/DDBJ databases">
        <authorList>
            <person name="Jaros S."/>
            <person name="Januszkiewicz K."/>
            <person name="Wedrychowicz H."/>
        </authorList>
    </citation>
    <scope>NUCLEOTIDE SEQUENCE [LARGE SCALE GENOMIC DNA]</scope>
    <source>
        <strain evidence="3 4">DSM 44666</strain>
    </source>
</reference>
<dbReference type="SUPFAM" id="SSF51338">
    <property type="entry name" value="Composite domain of metallo-dependent hydrolases"/>
    <property type="match status" value="1"/>
</dbReference>
<evidence type="ECO:0000256" key="1">
    <source>
        <dbReference type="ARBA" id="ARBA00022801"/>
    </source>
</evidence>
<dbReference type="OrthoDB" id="9807210at2"/>